<evidence type="ECO:0000313" key="3">
    <source>
        <dbReference type="Proteomes" id="UP000694388"/>
    </source>
</evidence>
<dbReference type="OMA" id="FNTHRWP"/>
<feature type="compositionally biased region" description="Basic and acidic residues" evidence="1">
    <location>
        <begin position="1"/>
        <end position="14"/>
    </location>
</feature>
<keyword evidence="3" id="KW-1185">Reference proteome</keyword>
<name>A0A8C4QJ78_EPTBU</name>
<protein>
    <submittedName>
        <fullName evidence="2">Uncharacterized protein</fullName>
    </submittedName>
</protein>
<dbReference type="GeneTree" id="ENSGT01130000279786"/>
<evidence type="ECO:0000313" key="2">
    <source>
        <dbReference type="Ensembl" id="ENSEBUP00000015740.1"/>
    </source>
</evidence>
<accession>A0A8C4QJ78</accession>
<feature type="region of interest" description="Disordered" evidence="1">
    <location>
        <begin position="1"/>
        <end position="27"/>
    </location>
</feature>
<sequence length="81" mass="9506">MSDMRSGPEQEFSHKPFRQRASSASRRWMSARRPLFLSFSRSYFLRHSSAVSSRFTVTVFLMVFNTHRWPKSSVDLDSDSL</sequence>
<proteinExistence type="predicted"/>
<reference evidence="2" key="1">
    <citation type="submission" date="2025-08" db="UniProtKB">
        <authorList>
            <consortium name="Ensembl"/>
        </authorList>
    </citation>
    <scope>IDENTIFICATION</scope>
</reference>
<organism evidence="2 3">
    <name type="scientific">Eptatretus burgeri</name>
    <name type="common">Inshore hagfish</name>
    <dbReference type="NCBI Taxonomy" id="7764"/>
    <lineage>
        <taxon>Eukaryota</taxon>
        <taxon>Metazoa</taxon>
        <taxon>Chordata</taxon>
        <taxon>Craniata</taxon>
        <taxon>Vertebrata</taxon>
        <taxon>Cyclostomata</taxon>
        <taxon>Myxini</taxon>
        <taxon>Myxiniformes</taxon>
        <taxon>Myxinidae</taxon>
        <taxon>Eptatretinae</taxon>
        <taxon>Eptatretus</taxon>
    </lineage>
</organism>
<dbReference type="Proteomes" id="UP000694388">
    <property type="component" value="Unplaced"/>
</dbReference>
<dbReference type="Ensembl" id="ENSEBUT00000016314.1">
    <property type="protein sequence ID" value="ENSEBUP00000015740.1"/>
    <property type="gene ID" value="ENSEBUG00000009908.1"/>
</dbReference>
<dbReference type="AlphaFoldDB" id="A0A8C4QJ78"/>
<reference evidence="2" key="2">
    <citation type="submission" date="2025-09" db="UniProtKB">
        <authorList>
            <consortium name="Ensembl"/>
        </authorList>
    </citation>
    <scope>IDENTIFICATION</scope>
</reference>
<evidence type="ECO:0000256" key="1">
    <source>
        <dbReference type="SAM" id="MobiDB-lite"/>
    </source>
</evidence>